<protein>
    <recommendedName>
        <fullName evidence="3">C3H1-type domain-containing protein</fullName>
    </recommendedName>
</protein>
<sequence length="108" mass="11629">VALQQPRVMSVVTPQRQVVVVQQQAPVRPAAAAPPAPCGAVALAPHRTPEWSAGAGLHGTGECRPCAWFWKPQGCAHARECNYCHMCPDGELKARKREKASHMRGGRA</sequence>
<dbReference type="Proteomes" id="UP001189429">
    <property type="component" value="Unassembled WGS sequence"/>
</dbReference>
<dbReference type="EMBL" id="CAUYUJ010017413">
    <property type="protein sequence ID" value="CAK0874620.1"/>
    <property type="molecule type" value="Genomic_DNA"/>
</dbReference>
<proteinExistence type="predicted"/>
<accession>A0ABN9VMQ4</accession>
<feature type="non-terminal residue" evidence="1">
    <location>
        <position position="1"/>
    </location>
</feature>
<gene>
    <name evidence="1" type="ORF">PCOR1329_LOCUS59455</name>
</gene>
<evidence type="ECO:0000313" key="1">
    <source>
        <dbReference type="EMBL" id="CAK0874620.1"/>
    </source>
</evidence>
<name>A0ABN9VMQ4_9DINO</name>
<comment type="caution">
    <text evidence="1">The sequence shown here is derived from an EMBL/GenBank/DDBJ whole genome shotgun (WGS) entry which is preliminary data.</text>
</comment>
<keyword evidence="2" id="KW-1185">Reference proteome</keyword>
<organism evidence="1 2">
    <name type="scientific">Prorocentrum cordatum</name>
    <dbReference type="NCBI Taxonomy" id="2364126"/>
    <lineage>
        <taxon>Eukaryota</taxon>
        <taxon>Sar</taxon>
        <taxon>Alveolata</taxon>
        <taxon>Dinophyceae</taxon>
        <taxon>Prorocentrales</taxon>
        <taxon>Prorocentraceae</taxon>
        <taxon>Prorocentrum</taxon>
    </lineage>
</organism>
<reference evidence="1" key="1">
    <citation type="submission" date="2023-10" db="EMBL/GenBank/DDBJ databases">
        <authorList>
            <person name="Chen Y."/>
            <person name="Shah S."/>
            <person name="Dougan E. K."/>
            <person name="Thang M."/>
            <person name="Chan C."/>
        </authorList>
    </citation>
    <scope>NUCLEOTIDE SEQUENCE [LARGE SCALE GENOMIC DNA]</scope>
</reference>
<evidence type="ECO:0000313" key="2">
    <source>
        <dbReference type="Proteomes" id="UP001189429"/>
    </source>
</evidence>
<evidence type="ECO:0008006" key="3">
    <source>
        <dbReference type="Google" id="ProtNLM"/>
    </source>
</evidence>